<dbReference type="Proteomes" id="UP000433737">
    <property type="component" value="Unassembled WGS sequence"/>
</dbReference>
<dbReference type="InterPro" id="IPR051121">
    <property type="entry name" value="FAH"/>
</dbReference>
<comment type="similarity">
    <text evidence="1">Belongs to the FAH family.</text>
</comment>
<evidence type="ECO:0000259" key="3">
    <source>
        <dbReference type="Pfam" id="PF01557"/>
    </source>
</evidence>
<protein>
    <submittedName>
        <fullName evidence="4">5-oxopent-3-ene-1,2,5-tricarboxylate decarboxylase</fullName>
    </submittedName>
</protein>
<dbReference type="FunFam" id="3.90.850.10:FF:000008">
    <property type="entry name" value="FAA hydrolase family protein"/>
    <property type="match status" value="1"/>
</dbReference>
<dbReference type="GO" id="GO:0044281">
    <property type="term" value="P:small molecule metabolic process"/>
    <property type="evidence" value="ECO:0007669"/>
    <property type="project" value="UniProtKB-ARBA"/>
</dbReference>
<comment type="caution">
    <text evidence="4">The sequence shown here is derived from an EMBL/GenBank/DDBJ whole genome shotgun (WGS) entry which is preliminary data.</text>
</comment>
<evidence type="ECO:0000313" key="4">
    <source>
        <dbReference type="EMBL" id="VXB16560.1"/>
    </source>
</evidence>
<dbReference type="GO" id="GO:0003824">
    <property type="term" value="F:catalytic activity"/>
    <property type="evidence" value="ECO:0007669"/>
    <property type="project" value="InterPro"/>
</dbReference>
<gene>
    <name evidence="4" type="ORF">PANT111_120143</name>
</gene>
<organism evidence="4 5">
    <name type="scientific">Pantoea brenneri</name>
    <dbReference type="NCBI Taxonomy" id="472694"/>
    <lineage>
        <taxon>Bacteria</taxon>
        <taxon>Pseudomonadati</taxon>
        <taxon>Pseudomonadota</taxon>
        <taxon>Gammaproteobacteria</taxon>
        <taxon>Enterobacterales</taxon>
        <taxon>Erwiniaceae</taxon>
        <taxon>Pantoea</taxon>
    </lineage>
</organism>
<dbReference type="GO" id="GO:0046872">
    <property type="term" value="F:metal ion binding"/>
    <property type="evidence" value="ECO:0007669"/>
    <property type="project" value="UniProtKB-KW"/>
</dbReference>
<dbReference type="InterPro" id="IPR036663">
    <property type="entry name" value="Fumarylacetoacetase_C_sf"/>
</dbReference>
<dbReference type="Gene3D" id="3.90.850.10">
    <property type="entry name" value="Fumarylacetoacetase-like, C-terminal domain"/>
    <property type="match status" value="1"/>
</dbReference>
<evidence type="ECO:0000313" key="5">
    <source>
        <dbReference type="Proteomes" id="UP000433737"/>
    </source>
</evidence>
<reference evidence="4 5" key="1">
    <citation type="submission" date="2019-10" db="EMBL/GenBank/DDBJ databases">
        <authorList>
            <person name="Karimi E."/>
        </authorList>
    </citation>
    <scope>NUCLEOTIDE SEQUENCE [LARGE SCALE GENOMIC DNA]</scope>
    <source>
        <strain evidence="4">Pantoea sp. 111</strain>
    </source>
</reference>
<feature type="domain" description="Fumarylacetoacetase-like C-terminal" evidence="3">
    <location>
        <begin position="100"/>
        <end position="301"/>
    </location>
</feature>
<evidence type="ECO:0000256" key="1">
    <source>
        <dbReference type="ARBA" id="ARBA00010211"/>
    </source>
</evidence>
<dbReference type="InterPro" id="IPR011234">
    <property type="entry name" value="Fumarylacetoacetase-like_C"/>
</dbReference>
<proteinExistence type="inferred from homology"/>
<name>A0AAX3J1F5_9GAMM</name>
<evidence type="ECO:0000256" key="2">
    <source>
        <dbReference type="ARBA" id="ARBA00022723"/>
    </source>
</evidence>
<dbReference type="EMBL" id="CABWMH010000004">
    <property type="protein sequence ID" value="VXB16560.1"/>
    <property type="molecule type" value="Genomic_DNA"/>
</dbReference>
<dbReference type="Pfam" id="PF01557">
    <property type="entry name" value="FAA_hydrolase"/>
    <property type="match status" value="1"/>
</dbReference>
<dbReference type="SUPFAM" id="SSF56529">
    <property type="entry name" value="FAH"/>
    <property type="match status" value="1"/>
</dbReference>
<keyword evidence="2" id="KW-0479">Metal-binding</keyword>
<dbReference type="AlphaFoldDB" id="A0AAX3J1F5"/>
<accession>A0AAX3J1F5</accession>
<dbReference type="PANTHER" id="PTHR42796:SF4">
    <property type="entry name" value="FUMARYLACETOACETATE HYDROLASE DOMAIN-CONTAINING PROTEIN 2A"/>
    <property type="match status" value="1"/>
</dbReference>
<sequence>MTFVTLRASFLSKNLKIRDYNGAAMQLCSFSLPDQDKKSFGIVREHGVVDLGLRFGAACADLKTFLSRSSLADLHAFHTMPIDYPFSAIRFLPVIENPGKVFCVGMNYADKRKEFAETLDAPTLFVRFADSLTGHDQPLQKPATTQEFDFEGELAVIIGKAAHQVSAANALEAVAGYSCFMDATVRDMQFTWFTAGKNWPQTGGFGPWMTTADVIPDPQQLAIKTWLNGREVQNDTTGSMVHPVAKIIEYISAFSPLSPGDVIITGSPGGVGKKRTPPLFMFSGDVVEVEIEQIGRLRNVIA</sequence>
<dbReference type="PANTHER" id="PTHR42796">
    <property type="entry name" value="FUMARYLACETOACETATE HYDROLASE DOMAIN-CONTAINING PROTEIN 2A-RELATED"/>
    <property type="match status" value="1"/>
</dbReference>